<dbReference type="SMART" id="SM00192">
    <property type="entry name" value="LDLa"/>
    <property type="match status" value="1"/>
</dbReference>
<dbReference type="CDD" id="cd00112">
    <property type="entry name" value="LDLa"/>
    <property type="match status" value="1"/>
</dbReference>
<dbReference type="InterPro" id="IPR023415">
    <property type="entry name" value="LDLR_class-A_CS"/>
</dbReference>
<dbReference type="SUPFAM" id="SSF57424">
    <property type="entry name" value="LDL receptor-like module"/>
    <property type="match status" value="1"/>
</dbReference>
<evidence type="ECO:0000313" key="3">
    <source>
        <dbReference type="EMBL" id="CAF88716.1"/>
    </source>
</evidence>
<accession>Q4TEG6</accession>
<comment type="caution">
    <text evidence="2">Lacks conserved residue(s) required for the propagation of feature annotation.</text>
</comment>
<name>Q4TEG6_TETNG</name>
<keyword evidence="1" id="KW-1015">Disulfide bond</keyword>
<feature type="non-terminal residue" evidence="3">
    <location>
        <position position="50"/>
    </location>
</feature>
<reference evidence="3" key="1">
    <citation type="journal article" date="2004" name="Nature">
        <title>Genome duplication in the teleost fish Tetraodon nigroviridis reveals the early vertebrate proto-karyotype.</title>
        <authorList>
            <person name="Jaillon O."/>
            <person name="Aury J.-M."/>
            <person name="Brunet F."/>
            <person name="Petit J.-L."/>
            <person name="Stange-Thomann N."/>
            <person name="Mauceli E."/>
            <person name="Bouneau L."/>
            <person name="Fischer C."/>
            <person name="Ozouf-Costaz C."/>
            <person name="Bernot A."/>
            <person name="Nicaud S."/>
            <person name="Jaffe D."/>
            <person name="Fisher S."/>
            <person name="Lutfalla G."/>
            <person name="Dossat C."/>
            <person name="Segurens B."/>
            <person name="Dasilva C."/>
            <person name="Salanoubat M."/>
            <person name="Levy M."/>
            <person name="Boudet N."/>
            <person name="Castellano S."/>
            <person name="Anthouard V."/>
            <person name="Jubin C."/>
            <person name="Castelli V."/>
            <person name="Katinka M."/>
            <person name="Vacherie B."/>
            <person name="Biemont C."/>
            <person name="Skalli Z."/>
            <person name="Cattolico L."/>
            <person name="Poulain J."/>
            <person name="De Berardinis V."/>
            <person name="Cruaud C."/>
            <person name="Duprat S."/>
            <person name="Brottier P."/>
            <person name="Coutanceau J.-P."/>
            <person name="Gouzy J."/>
            <person name="Parra G."/>
            <person name="Lardier G."/>
            <person name="Chapple C."/>
            <person name="McKernan K.J."/>
            <person name="McEwan P."/>
            <person name="Bosak S."/>
            <person name="Kellis M."/>
            <person name="Volff J.-N."/>
            <person name="Guigo R."/>
            <person name="Zody M.C."/>
            <person name="Mesirov J."/>
            <person name="Lindblad-Toh K."/>
            <person name="Birren B."/>
            <person name="Nusbaum C."/>
            <person name="Kahn D."/>
            <person name="Robinson-Rechavi M."/>
            <person name="Laudet V."/>
            <person name="Schachter V."/>
            <person name="Quetier F."/>
            <person name="Saurin W."/>
            <person name="Scarpelli C."/>
            <person name="Wincker P."/>
            <person name="Lander E.S."/>
            <person name="Weissenbach J."/>
            <person name="Roest Crollius H."/>
        </authorList>
    </citation>
    <scope>NUCLEOTIDE SEQUENCE [LARGE SCALE GENOMIC DNA]</scope>
</reference>
<dbReference type="Pfam" id="PF00057">
    <property type="entry name" value="Ldl_recept_a"/>
    <property type="match status" value="1"/>
</dbReference>
<dbReference type="InterPro" id="IPR036055">
    <property type="entry name" value="LDL_receptor-like_sf"/>
</dbReference>
<organism evidence="3">
    <name type="scientific">Tetraodon nigroviridis</name>
    <name type="common">Spotted green pufferfish</name>
    <name type="synonym">Chelonodon nigroviridis</name>
    <dbReference type="NCBI Taxonomy" id="99883"/>
    <lineage>
        <taxon>Eukaryota</taxon>
        <taxon>Metazoa</taxon>
        <taxon>Chordata</taxon>
        <taxon>Craniata</taxon>
        <taxon>Vertebrata</taxon>
        <taxon>Euteleostomi</taxon>
        <taxon>Actinopterygii</taxon>
        <taxon>Neopterygii</taxon>
        <taxon>Teleostei</taxon>
        <taxon>Neoteleostei</taxon>
        <taxon>Acanthomorphata</taxon>
        <taxon>Eupercaria</taxon>
        <taxon>Tetraodontiformes</taxon>
        <taxon>Tetradontoidea</taxon>
        <taxon>Tetraodontidae</taxon>
        <taxon>Tetraodon</taxon>
    </lineage>
</organism>
<dbReference type="KEGG" id="tng:GSTEN00002260G001"/>
<reference evidence="3" key="2">
    <citation type="submission" date="2004-02" db="EMBL/GenBank/DDBJ databases">
        <authorList>
            <consortium name="Genoscope"/>
            <consortium name="Whitehead Institute Centre for Genome Research"/>
        </authorList>
    </citation>
    <scope>NUCLEOTIDE SEQUENCE</scope>
</reference>
<feature type="non-terminal residue" evidence="3">
    <location>
        <position position="1"/>
    </location>
</feature>
<dbReference type="InterPro" id="IPR002172">
    <property type="entry name" value="LDrepeatLR_classA_rpt"/>
</dbReference>
<gene>
    <name evidence="3" type="ORF">GSTENG00002260001</name>
</gene>
<dbReference type="OrthoDB" id="10066840at2759"/>
<proteinExistence type="predicted"/>
<dbReference type="PROSITE" id="PS50068">
    <property type="entry name" value="LDLRA_2"/>
    <property type="match status" value="1"/>
</dbReference>
<evidence type="ECO:0000256" key="1">
    <source>
        <dbReference type="ARBA" id="ARBA00023157"/>
    </source>
</evidence>
<evidence type="ECO:0000256" key="2">
    <source>
        <dbReference type="PROSITE-ProRule" id="PRU00124"/>
    </source>
</evidence>
<dbReference type="AlphaFoldDB" id="Q4TEG6"/>
<dbReference type="Gene3D" id="4.10.400.10">
    <property type="entry name" value="Low-density Lipoprotein Receptor"/>
    <property type="match status" value="1"/>
</dbReference>
<comment type="caution">
    <text evidence="3">The sequence shown here is derived from an EMBL/GenBank/DDBJ whole genome shotgun (WGS) entry which is preliminary data.</text>
</comment>
<dbReference type="PROSITE" id="PS01209">
    <property type="entry name" value="LDLRA_1"/>
    <property type="match status" value="1"/>
</dbReference>
<sequence>LCPPGSHSKVNQCPVNEHGCLDPEVCIPMSRLCDGVPHCTDGWDEGPHCR</sequence>
<dbReference type="EMBL" id="CAAE01005401">
    <property type="protein sequence ID" value="CAF88716.1"/>
    <property type="molecule type" value="Genomic_DNA"/>
</dbReference>
<protein>
    <submittedName>
        <fullName evidence="3">(spotted green pufferfish) hypothetical protein</fullName>
    </submittedName>
</protein>